<dbReference type="Pfam" id="PF02522">
    <property type="entry name" value="Antibiotic_NAT"/>
    <property type="match status" value="1"/>
</dbReference>
<keyword evidence="3 5" id="KW-0808">Transferase</keyword>
<name>A0A1G6ZCQ8_9RHOB</name>
<evidence type="ECO:0000256" key="2">
    <source>
        <dbReference type="ARBA" id="ARBA00012882"/>
    </source>
</evidence>
<organism evidence="6 7">
    <name type="scientific">Limimaricola pyoseonensis</name>
    <dbReference type="NCBI Taxonomy" id="521013"/>
    <lineage>
        <taxon>Bacteria</taxon>
        <taxon>Pseudomonadati</taxon>
        <taxon>Pseudomonadota</taxon>
        <taxon>Alphaproteobacteria</taxon>
        <taxon>Rhodobacterales</taxon>
        <taxon>Paracoccaceae</taxon>
        <taxon>Limimaricola</taxon>
    </lineage>
</organism>
<comment type="similarity">
    <text evidence="1 5">Belongs to the antibiotic N-acetyltransferase family.</text>
</comment>
<dbReference type="InterPro" id="IPR028345">
    <property type="entry name" value="Antibiotic_NAT-like"/>
</dbReference>
<evidence type="ECO:0000256" key="3">
    <source>
        <dbReference type="ARBA" id="ARBA00022679"/>
    </source>
</evidence>
<protein>
    <recommendedName>
        <fullName evidence="2 5">Aminoglycoside N(3)-acetyltransferase</fullName>
        <ecNumber evidence="5">2.3.1.-</ecNumber>
    </recommendedName>
</protein>
<keyword evidence="4 5" id="KW-0012">Acyltransferase</keyword>
<accession>A0A1G6ZCQ8</accession>
<dbReference type="Proteomes" id="UP000198922">
    <property type="component" value="Unassembled WGS sequence"/>
</dbReference>
<evidence type="ECO:0000256" key="4">
    <source>
        <dbReference type="ARBA" id="ARBA00023315"/>
    </source>
</evidence>
<proteinExistence type="inferred from homology"/>
<comment type="catalytic activity">
    <reaction evidence="5">
        <text>a 2-deoxystreptamine antibiotic + acetyl-CoA = an N(3)-acetyl-2-deoxystreptamine antibiotic + CoA + H(+)</text>
        <dbReference type="Rhea" id="RHEA:12665"/>
        <dbReference type="ChEBI" id="CHEBI:15378"/>
        <dbReference type="ChEBI" id="CHEBI:57287"/>
        <dbReference type="ChEBI" id="CHEBI:57288"/>
        <dbReference type="ChEBI" id="CHEBI:57921"/>
        <dbReference type="ChEBI" id="CHEBI:77452"/>
        <dbReference type="EC" id="2.3.1.81"/>
    </reaction>
</comment>
<dbReference type="RefSeq" id="WP_090109044.1">
    <property type="nucleotide sequence ID" value="NZ_FNAT01000001.1"/>
</dbReference>
<gene>
    <name evidence="6" type="ORF">SAMN04488567_0487</name>
</gene>
<dbReference type="GO" id="GO:0046677">
    <property type="term" value="P:response to antibiotic"/>
    <property type="evidence" value="ECO:0007669"/>
    <property type="project" value="UniProtKB-KW"/>
</dbReference>
<sequence length="269" mass="29133">MAANPHSRTDLARDLRALGLRAGDTVMVHAALRRLGRVLGGAVVLVDALLDATGPGGTVMAYTDFGTEYDDLLDGEGRVPAQWRPHLPPFDPAATPAIREVGAWPELLRTRPGARRSANPGAACAALGARAPDLTRDHPHDYGYGADSPFGRLAALPGGRVLMLGAPWETMTLLHHAEQMARLPDRRVRRYEVPLAVEDGVSWRMIEEFETRIPVLPEFRDDYFGDIVRDFVASGQGREGRVGDAPALLVGAGAIVDFACRWMEERAGA</sequence>
<evidence type="ECO:0000313" key="7">
    <source>
        <dbReference type="Proteomes" id="UP000198922"/>
    </source>
</evidence>
<dbReference type="PANTHER" id="PTHR11104:SF0">
    <property type="entry name" value="SPBETA PROPHAGE-DERIVED AMINOGLYCOSIDE N(3')-ACETYLTRANSFERASE-LIKE PROTEIN YOKD"/>
    <property type="match status" value="1"/>
</dbReference>
<dbReference type="GO" id="GO:0046353">
    <property type="term" value="F:aminoglycoside 3-N-acetyltransferase activity"/>
    <property type="evidence" value="ECO:0007669"/>
    <property type="project" value="UniProtKB-EC"/>
</dbReference>
<evidence type="ECO:0000256" key="5">
    <source>
        <dbReference type="RuleBase" id="RU365031"/>
    </source>
</evidence>
<reference evidence="7" key="1">
    <citation type="submission" date="2016-10" db="EMBL/GenBank/DDBJ databases">
        <authorList>
            <person name="Varghese N."/>
            <person name="Submissions S."/>
        </authorList>
    </citation>
    <scope>NUCLEOTIDE SEQUENCE [LARGE SCALE GENOMIC DNA]</scope>
    <source>
        <strain evidence="7">DSM 21424</strain>
    </source>
</reference>
<dbReference type="AlphaFoldDB" id="A0A1G6ZCQ8"/>
<dbReference type="SUPFAM" id="SSF110710">
    <property type="entry name" value="TTHA0583/YokD-like"/>
    <property type="match status" value="1"/>
</dbReference>
<keyword evidence="5" id="KW-0046">Antibiotic resistance</keyword>
<evidence type="ECO:0000313" key="6">
    <source>
        <dbReference type="EMBL" id="SDE00439.1"/>
    </source>
</evidence>
<dbReference type="STRING" id="521013.SAMN04488567_0487"/>
<keyword evidence="7" id="KW-1185">Reference proteome</keyword>
<evidence type="ECO:0000256" key="1">
    <source>
        <dbReference type="ARBA" id="ARBA00006383"/>
    </source>
</evidence>
<dbReference type="EC" id="2.3.1.-" evidence="5"/>
<dbReference type="InterPro" id="IPR003679">
    <property type="entry name" value="Amioglycoside_AcTrfase"/>
</dbReference>
<dbReference type="PANTHER" id="PTHR11104">
    <property type="entry name" value="AMINOGLYCOSIDE N3-ACETYLTRANSFERASE"/>
    <property type="match status" value="1"/>
</dbReference>
<dbReference type="NCBIfam" id="NF033082">
    <property type="entry name" value="AAC_3"/>
    <property type="match status" value="1"/>
</dbReference>
<dbReference type="EMBL" id="FNAT01000001">
    <property type="protein sequence ID" value="SDE00439.1"/>
    <property type="molecule type" value="Genomic_DNA"/>
</dbReference>
<dbReference type="OrthoDB" id="7330654at2"/>